<dbReference type="GO" id="GO:0008081">
    <property type="term" value="F:phosphoric diester hydrolase activity"/>
    <property type="evidence" value="ECO:0007669"/>
    <property type="project" value="InterPro"/>
</dbReference>
<dbReference type="SMART" id="SM00020">
    <property type="entry name" value="Tryp_SPc"/>
    <property type="match status" value="3"/>
</dbReference>
<evidence type="ECO:0000313" key="11">
    <source>
        <dbReference type="EnsemblMetazoa" id="ACHR003508-PA"/>
    </source>
</evidence>
<dbReference type="VEuPathDB" id="VectorBase:ACHR003508"/>
<accession>A0A182JYC6</accession>
<dbReference type="GO" id="GO:0004252">
    <property type="term" value="F:serine-type endopeptidase activity"/>
    <property type="evidence" value="ECO:0007669"/>
    <property type="project" value="InterPro"/>
</dbReference>
<dbReference type="InterPro" id="IPR043504">
    <property type="entry name" value="Peptidase_S1_PA_chymotrypsin"/>
</dbReference>
<name>A0A182JYC6_9DIPT</name>
<dbReference type="Proteomes" id="UP000075881">
    <property type="component" value="Unassembled WGS sequence"/>
</dbReference>
<dbReference type="InterPro" id="IPR001254">
    <property type="entry name" value="Trypsin_dom"/>
</dbReference>
<dbReference type="Gene3D" id="3.20.20.190">
    <property type="entry name" value="Phosphatidylinositol (PI) phosphodiesterase"/>
    <property type="match status" value="1"/>
</dbReference>
<dbReference type="PANTHER" id="PTHR24276">
    <property type="entry name" value="POLYSERASE-RELATED"/>
    <property type="match status" value="1"/>
</dbReference>
<dbReference type="InterPro" id="IPR001314">
    <property type="entry name" value="Peptidase_S1A"/>
</dbReference>
<keyword evidence="12" id="KW-1185">Reference proteome</keyword>
<keyword evidence="5" id="KW-1015">Disulfide bond</keyword>
<dbReference type="InterPro" id="IPR018114">
    <property type="entry name" value="TRYPSIN_HIS"/>
</dbReference>
<dbReference type="SUPFAM" id="SSF51695">
    <property type="entry name" value="PLC-like phosphodiesterases"/>
    <property type="match status" value="1"/>
</dbReference>
<dbReference type="Gene3D" id="2.40.10.10">
    <property type="entry name" value="Trypsin-like serine proteases"/>
    <property type="match status" value="5"/>
</dbReference>
<dbReference type="InterPro" id="IPR009003">
    <property type="entry name" value="Peptidase_S1_PA"/>
</dbReference>
<evidence type="ECO:0000259" key="10">
    <source>
        <dbReference type="PROSITE" id="PS51704"/>
    </source>
</evidence>
<keyword evidence="3 7" id="KW-0378">Hydrolase</keyword>
<dbReference type="PROSITE" id="PS00134">
    <property type="entry name" value="TRYPSIN_HIS"/>
    <property type="match status" value="1"/>
</dbReference>
<dbReference type="EnsemblMetazoa" id="ACHR003508-RA">
    <property type="protein sequence ID" value="ACHR003508-PA"/>
    <property type="gene ID" value="ACHR003508"/>
</dbReference>
<dbReference type="CDD" id="cd00190">
    <property type="entry name" value="Tryp_SPc"/>
    <property type="match status" value="3"/>
</dbReference>
<evidence type="ECO:0000256" key="8">
    <source>
        <dbReference type="SAM" id="Phobius"/>
    </source>
</evidence>
<dbReference type="InterPro" id="IPR033116">
    <property type="entry name" value="TRYPSIN_SER"/>
</dbReference>
<proteinExistence type="inferred from homology"/>
<keyword evidence="8" id="KW-1133">Transmembrane helix</keyword>
<dbReference type="FunFam" id="2.40.10.10:FF:000034">
    <property type="entry name" value="Eupolytin"/>
    <property type="match status" value="2"/>
</dbReference>
<comment type="similarity">
    <text evidence="6">Belongs to the peptidase S1 family. CLIP subfamily.</text>
</comment>
<dbReference type="SUPFAM" id="SSF50494">
    <property type="entry name" value="Trypsin-like serine proteases"/>
    <property type="match status" value="3"/>
</dbReference>
<dbReference type="GO" id="GO:0007586">
    <property type="term" value="P:digestion"/>
    <property type="evidence" value="ECO:0007669"/>
    <property type="project" value="UniProtKB-KW"/>
</dbReference>
<dbReference type="PROSITE" id="PS00135">
    <property type="entry name" value="TRYPSIN_SER"/>
    <property type="match status" value="1"/>
</dbReference>
<sequence length="1113" mass="122396">MLYQLFWFLATCCTFVVNTLWLCCNFASVGIPWLMLLLFLVCIGSKFVKLKSPADDVVLSMLSKSEKGKDASEALYWPIVHRGGAFDAPENSLAAINQCLAQRCQKILLDLSITSDGKPIILHKSTLEKANVNEPIQKLPYSFFENFNITEHHPLGQLFQKEMVLTFDKLLKLLVSSEVTVLLLATQTNSTLLEVVRETAAKSPIFTKRIIFCCTSPTAIYQLRQHCPDLVCGLWMEKSCFAILPRYLNTSTILLSIVGAIYRNIIAPVIGVSLVFIHKDEFNAQISTLWKNVGVRPIVYTINSPNEKRYFQQMTKTLYLTDSLRSEPQLIFKTKRICSGSLPPRATGRIVGGREVDIGEFPYQLSLQYDGYHICGASVVAARLALTAGHCCIGTNETDLTIRGGSSIVEEGGIVFPVSKLVMHPQYDDTNLDFDVCVLRIAGTFLDKPNITVVQLTNSGLIPSGEQGIVTGWGAIESNGTSVPNLRAVAVKISPTKNCIEQAQNYATITESMMCAGNVGRSFCVGDSGGPLVYNQRQVGIVSFVINECGGATPAIYTRLSNRSVRDFIRQQINNDQRRMSYYYSRQPALFRLLRKYHLWPMNVTLQYERPKQDLSVPSPFIYGGESVAIESYPYQLSLRLEGTHICGASVIAERWALSAAHCLDEAMYPSAVTFRGGTPHRLAGGYIFHADNYLLHPKFDRRILDYDVSVTHVRESFFIDPIRPVTLANTNTYYPIPSAAVVTGWGRANADGYEPLILQSLEIYTQQKQFCWTSTLEALTERQICCGSGEYGKETCYGDSGGPLVMNGYQIGIVSWGSDDCAVNIPGIYTSLTNDEVRAFIKMRTVFLSLGLVCLAGLAVGQTRSRSFFDFFFDVENKLQNGRIVGGATATIARYPFVASLRRFSNHICTVSIISTFHAATGAHCTYSFKSLSGVTIYAGSTSRTTGGRVFVVSDNFLHPQYDPDTYDYDVAVLRVKTPFTPNMNIASVPLAPVNYVVPDRVLPTVAGWGRTSTGGTLSATLRAVSIPTISTSSCQDIWVEAEITENMLCAGAKGKDACTGDSGGPLVVPNNNYFLLVGLVSWGSAACGSEFPGVYARVGAPSVQSFLAQYV</sequence>
<dbReference type="InterPro" id="IPR017946">
    <property type="entry name" value="PLC-like_Pdiesterase_TIM-brl"/>
</dbReference>
<evidence type="ECO:0000313" key="12">
    <source>
        <dbReference type="Proteomes" id="UP000075881"/>
    </source>
</evidence>
<dbReference type="GO" id="GO:0006629">
    <property type="term" value="P:lipid metabolic process"/>
    <property type="evidence" value="ECO:0007669"/>
    <property type="project" value="InterPro"/>
</dbReference>
<keyword evidence="2" id="KW-0222">Digestion</keyword>
<evidence type="ECO:0000256" key="1">
    <source>
        <dbReference type="ARBA" id="ARBA00022670"/>
    </source>
</evidence>
<dbReference type="PANTHER" id="PTHR24276:SF91">
    <property type="entry name" value="AT26814P-RELATED"/>
    <property type="match status" value="1"/>
</dbReference>
<feature type="domain" description="Peptidase S1" evidence="9">
    <location>
        <begin position="622"/>
        <end position="847"/>
    </location>
</feature>
<dbReference type="InterPro" id="IPR050430">
    <property type="entry name" value="Peptidase_S1"/>
</dbReference>
<feature type="domain" description="Peptidase S1" evidence="9">
    <location>
        <begin position="885"/>
        <end position="1113"/>
    </location>
</feature>
<dbReference type="Pfam" id="PF00089">
    <property type="entry name" value="Trypsin"/>
    <property type="match status" value="3"/>
</dbReference>
<keyword evidence="1 7" id="KW-0645">Protease</keyword>
<organism evidence="11 12">
    <name type="scientific">Anopheles christyi</name>
    <dbReference type="NCBI Taxonomy" id="43041"/>
    <lineage>
        <taxon>Eukaryota</taxon>
        <taxon>Metazoa</taxon>
        <taxon>Ecdysozoa</taxon>
        <taxon>Arthropoda</taxon>
        <taxon>Hexapoda</taxon>
        <taxon>Insecta</taxon>
        <taxon>Pterygota</taxon>
        <taxon>Neoptera</taxon>
        <taxon>Endopterygota</taxon>
        <taxon>Diptera</taxon>
        <taxon>Nematocera</taxon>
        <taxon>Culicoidea</taxon>
        <taxon>Culicidae</taxon>
        <taxon>Anophelinae</taxon>
        <taxon>Anopheles</taxon>
    </lineage>
</organism>
<dbReference type="STRING" id="43041.A0A182JYC6"/>
<dbReference type="AlphaFoldDB" id="A0A182JYC6"/>
<reference evidence="12" key="1">
    <citation type="submission" date="2013-03" db="EMBL/GenBank/DDBJ databases">
        <title>The Genome Sequence of Anopheles christyi ACHKN1017.</title>
        <authorList>
            <consortium name="The Broad Institute Genomics Platform"/>
            <person name="Neafsey D.E."/>
            <person name="Besansky N."/>
            <person name="Walker B."/>
            <person name="Young S.K."/>
            <person name="Zeng Q."/>
            <person name="Gargeya S."/>
            <person name="Fitzgerald M."/>
            <person name="Haas B."/>
            <person name="Abouelleil A."/>
            <person name="Allen A.W."/>
            <person name="Alvarado L."/>
            <person name="Arachchi H.M."/>
            <person name="Berlin A.M."/>
            <person name="Chapman S.B."/>
            <person name="Gainer-Dewar J."/>
            <person name="Goldberg J."/>
            <person name="Griggs A."/>
            <person name="Gujja S."/>
            <person name="Hansen M."/>
            <person name="Howarth C."/>
            <person name="Imamovic A."/>
            <person name="Ireland A."/>
            <person name="Larimer J."/>
            <person name="McCowan C."/>
            <person name="Murphy C."/>
            <person name="Pearson M."/>
            <person name="Poon T.W."/>
            <person name="Priest M."/>
            <person name="Roberts A."/>
            <person name="Saif S."/>
            <person name="Shea T."/>
            <person name="Sisk P."/>
            <person name="Sykes S."/>
            <person name="Wortman J."/>
            <person name="Nusbaum C."/>
            <person name="Birren B."/>
        </authorList>
    </citation>
    <scope>NUCLEOTIDE SEQUENCE [LARGE SCALE GENOMIC DNA]</scope>
    <source>
        <strain evidence="12">ACHKN1017</strain>
    </source>
</reference>
<keyword evidence="8" id="KW-0812">Transmembrane</keyword>
<evidence type="ECO:0000256" key="4">
    <source>
        <dbReference type="ARBA" id="ARBA00022825"/>
    </source>
</evidence>
<evidence type="ECO:0008006" key="13">
    <source>
        <dbReference type="Google" id="ProtNLM"/>
    </source>
</evidence>
<evidence type="ECO:0000256" key="5">
    <source>
        <dbReference type="ARBA" id="ARBA00023157"/>
    </source>
</evidence>
<dbReference type="InterPro" id="IPR030395">
    <property type="entry name" value="GP_PDE_dom"/>
</dbReference>
<evidence type="ECO:0000256" key="3">
    <source>
        <dbReference type="ARBA" id="ARBA00022801"/>
    </source>
</evidence>
<reference evidence="11" key="2">
    <citation type="submission" date="2020-05" db="UniProtKB">
        <authorList>
            <consortium name="EnsemblMetazoa"/>
        </authorList>
    </citation>
    <scope>IDENTIFICATION</scope>
    <source>
        <strain evidence="11">ACHKN1017</strain>
    </source>
</reference>
<protein>
    <recommendedName>
        <fullName evidence="13">Peptidase S1 domain-containing protein</fullName>
    </recommendedName>
</protein>
<dbReference type="GO" id="GO:0006508">
    <property type="term" value="P:proteolysis"/>
    <property type="evidence" value="ECO:0007669"/>
    <property type="project" value="UniProtKB-KW"/>
</dbReference>
<feature type="domain" description="Peptidase S1" evidence="9">
    <location>
        <begin position="350"/>
        <end position="574"/>
    </location>
</feature>
<evidence type="ECO:0000256" key="7">
    <source>
        <dbReference type="RuleBase" id="RU363034"/>
    </source>
</evidence>
<evidence type="ECO:0000259" key="9">
    <source>
        <dbReference type="PROSITE" id="PS50240"/>
    </source>
</evidence>
<feature type="transmembrane region" description="Helical" evidence="8">
    <location>
        <begin position="29"/>
        <end position="48"/>
    </location>
</feature>
<feature type="domain" description="GP-PDE" evidence="10">
    <location>
        <begin position="76"/>
        <end position="331"/>
    </location>
</feature>
<keyword evidence="4 7" id="KW-0720">Serine protease</keyword>
<dbReference type="PRINTS" id="PR00722">
    <property type="entry name" value="CHYMOTRYPSIN"/>
</dbReference>
<dbReference type="PROSITE" id="PS51704">
    <property type="entry name" value="GP_PDE"/>
    <property type="match status" value="1"/>
</dbReference>
<dbReference type="PROSITE" id="PS50240">
    <property type="entry name" value="TRYPSIN_DOM"/>
    <property type="match status" value="3"/>
</dbReference>
<dbReference type="Pfam" id="PF03009">
    <property type="entry name" value="GDPD"/>
    <property type="match status" value="1"/>
</dbReference>
<evidence type="ECO:0000256" key="2">
    <source>
        <dbReference type="ARBA" id="ARBA00022757"/>
    </source>
</evidence>
<keyword evidence="8" id="KW-0472">Membrane</keyword>
<evidence type="ECO:0000256" key="6">
    <source>
        <dbReference type="ARBA" id="ARBA00024195"/>
    </source>
</evidence>